<evidence type="ECO:0000256" key="1">
    <source>
        <dbReference type="SAM" id="SignalP"/>
    </source>
</evidence>
<proteinExistence type="predicted"/>
<dbReference type="EMBL" id="CP022098">
    <property type="protein sequence ID" value="ATB39505.1"/>
    <property type="molecule type" value="Genomic_DNA"/>
</dbReference>
<evidence type="ECO:0000313" key="2">
    <source>
        <dbReference type="EMBL" id="ATB39505.1"/>
    </source>
</evidence>
<accession>A0A250J6E1</accession>
<feature type="chain" id="PRO_5012083613" description="Lipoprotein" evidence="1">
    <location>
        <begin position="24"/>
        <end position="167"/>
    </location>
</feature>
<evidence type="ECO:0008006" key="4">
    <source>
        <dbReference type="Google" id="ProtNLM"/>
    </source>
</evidence>
<feature type="signal peptide" evidence="1">
    <location>
        <begin position="1"/>
        <end position="23"/>
    </location>
</feature>
<dbReference type="PROSITE" id="PS51257">
    <property type="entry name" value="PROKAR_LIPOPROTEIN"/>
    <property type="match status" value="1"/>
</dbReference>
<dbReference type="RefSeq" id="WP_095987526.1">
    <property type="nucleotide sequence ID" value="NZ_CP022098.1"/>
</dbReference>
<protein>
    <recommendedName>
        <fullName evidence="4">Lipoprotein</fullName>
    </recommendedName>
</protein>
<dbReference type="Proteomes" id="UP000217257">
    <property type="component" value="Chromosome"/>
</dbReference>
<dbReference type="AlphaFoldDB" id="A0A250J6E1"/>
<gene>
    <name evidence="2" type="ORF">CYFUS_004949</name>
</gene>
<dbReference type="KEGG" id="cfus:CYFUS_004949"/>
<organism evidence="2 3">
    <name type="scientific">Cystobacter fuscus</name>
    <dbReference type="NCBI Taxonomy" id="43"/>
    <lineage>
        <taxon>Bacteria</taxon>
        <taxon>Pseudomonadati</taxon>
        <taxon>Myxococcota</taxon>
        <taxon>Myxococcia</taxon>
        <taxon>Myxococcales</taxon>
        <taxon>Cystobacterineae</taxon>
        <taxon>Archangiaceae</taxon>
        <taxon>Cystobacter</taxon>
    </lineage>
</organism>
<keyword evidence="1" id="KW-0732">Signal</keyword>
<reference evidence="2 3" key="1">
    <citation type="submission" date="2017-06" db="EMBL/GenBank/DDBJ databases">
        <title>Sequencing and comparative analysis of myxobacterial genomes.</title>
        <authorList>
            <person name="Rupp O."/>
            <person name="Goesmann A."/>
            <person name="Sogaard-Andersen L."/>
        </authorList>
    </citation>
    <scope>NUCLEOTIDE SEQUENCE [LARGE SCALE GENOMIC DNA]</scope>
    <source>
        <strain evidence="2 3">DSM 52655</strain>
    </source>
</reference>
<sequence length="167" mass="17648">MQMSKLVLKAVSVLAIVMLTACPRPTVSVKGEYYDDTVRGRGYTFSGGFTWQLLSTNGGVTLSEGSSEIAIVLKGSSTRPPKLKSNVTTLTAFSSKGEAIARAQFPLVETAPGVYVLADPNKVDSWTSQFTDLGGLQLLVDSTDPGAPFQFAVYGGGEELAYTVVGK</sequence>
<evidence type="ECO:0000313" key="3">
    <source>
        <dbReference type="Proteomes" id="UP000217257"/>
    </source>
</evidence>
<name>A0A250J6E1_9BACT</name>